<dbReference type="NCBIfam" id="TIGR01987">
    <property type="entry name" value="HI0074"/>
    <property type="match status" value="1"/>
</dbReference>
<dbReference type="RefSeq" id="WP_142935299.1">
    <property type="nucleotide sequence ID" value="NZ_FXTM01000010.1"/>
</dbReference>
<name>A0A521C8G9_9BACT</name>
<dbReference type="OrthoDB" id="9810452at2"/>
<reference evidence="1 2" key="1">
    <citation type="submission" date="2017-05" db="EMBL/GenBank/DDBJ databases">
        <authorList>
            <person name="Varghese N."/>
            <person name="Submissions S."/>
        </authorList>
    </citation>
    <scope>NUCLEOTIDE SEQUENCE [LARGE SCALE GENOMIC DNA]</scope>
    <source>
        <strain evidence="1 2">DSM 16304</strain>
    </source>
</reference>
<keyword evidence="1" id="KW-0808">Transferase</keyword>
<dbReference type="Gene3D" id="1.20.120.330">
    <property type="entry name" value="Nucleotidyltransferases domain 2"/>
    <property type="match status" value="1"/>
</dbReference>
<accession>A0A521C8G9</accession>
<dbReference type="InterPro" id="IPR010235">
    <property type="entry name" value="HepT"/>
</dbReference>
<protein>
    <submittedName>
        <fullName evidence="1">Nucleotidyltransferase substrate binding protein, HI0074 family</fullName>
    </submittedName>
</protein>
<dbReference type="Proteomes" id="UP000317315">
    <property type="component" value="Unassembled WGS sequence"/>
</dbReference>
<evidence type="ECO:0000313" key="1">
    <source>
        <dbReference type="EMBL" id="SMO55739.1"/>
    </source>
</evidence>
<dbReference type="GO" id="GO:0016740">
    <property type="term" value="F:transferase activity"/>
    <property type="evidence" value="ECO:0007669"/>
    <property type="project" value="UniProtKB-KW"/>
</dbReference>
<keyword evidence="2" id="KW-1185">Reference proteome</keyword>
<sequence length="132" mass="15882">MALEKLVKDFEKALERLEEAYLRARNSNESDYPFFRDSAIQRFEFTVEIFWKCIKTYLREKEGIECRSPKSCVREFFSLGYLTEGEAITFLKMIDDRNLTSHTYREEVAEQLFSKLNTYIIQLKKVLERLRK</sequence>
<gene>
    <name evidence="1" type="ORF">SAMN06269117_11057</name>
</gene>
<evidence type="ECO:0000313" key="2">
    <source>
        <dbReference type="Proteomes" id="UP000317315"/>
    </source>
</evidence>
<dbReference type="EMBL" id="FXTM01000010">
    <property type="protein sequence ID" value="SMO55739.1"/>
    <property type="molecule type" value="Genomic_DNA"/>
</dbReference>
<dbReference type="SUPFAM" id="SSF81593">
    <property type="entry name" value="Nucleotidyltransferase substrate binding subunit/domain"/>
    <property type="match status" value="1"/>
</dbReference>
<organism evidence="1 2">
    <name type="scientific">Balnearium lithotrophicum</name>
    <dbReference type="NCBI Taxonomy" id="223788"/>
    <lineage>
        <taxon>Bacteria</taxon>
        <taxon>Pseudomonadati</taxon>
        <taxon>Aquificota</taxon>
        <taxon>Aquificia</taxon>
        <taxon>Desulfurobacteriales</taxon>
        <taxon>Desulfurobacteriaceae</taxon>
        <taxon>Balnearium</taxon>
    </lineage>
</organism>
<dbReference type="Pfam" id="PF08780">
    <property type="entry name" value="NTase_sub_bind"/>
    <property type="match status" value="1"/>
</dbReference>
<proteinExistence type="predicted"/>
<dbReference type="AlphaFoldDB" id="A0A521C8G9"/>